<reference evidence="1 2" key="1">
    <citation type="submission" date="2016-10" db="EMBL/GenBank/DDBJ databases">
        <authorList>
            <person name="Varghese N."/>
            <person name="Submissions S."/>
        </authorList>
    </citation>
    <scope>NUCLEOTIDE SEQUENCE [LARGE SCALE GENOMIC DNA]</scope>
    <source>
        <strain evidence="1 2">GMCC 1.11211</strain>
    </source>
</reference>
<dbReference type="InterPro" id="IPR036691">
    <property type="entry name" value="Endo/exonu/phosph_ase_sf"/>
</dbReference>
<name>A0ABY1EB83_9MICO</name>
<organism evidence="1 2">
    <name type="scientific">Cryobacterium levicorallinum</name>
    <dbReference type="NCBI Taxonomy" id="995038"/>
    <lineage>
        <taxon>Bacteria</taxon>
        <taxon>Bacillati</taxon>
        <taxon>Actinomycetota</taxon>
        <taxon>Actinomycetes</taxon>
        <taxon>Micrococcales</taxon>
        <taxon>Microbacteriaceae</taxon>
        <taxon>Cryobacterium</taxon>
    </lineage>
</organism>
<keyword evidence="2" id="KW-1185">Reference proteome</keyword>
<dbReference type="EMBL" id="FOPW01000003">
    <property type="protein sequence ID" value="SFH33835.1"/>
    <property type="molecule type" value="Genomic_DNA"/>
</dbReference>
<evidence type="ECO:0000313" key="1">
    <source>
        <dbReference type="EMBL" id="SFH33835.1"/>
    </source>
</evidence>
<comment type="caution">
    <text evidence="1">The sequence shown here is derived from an EMBL/GenBank/DDBJ whole genome shotgun (WGS) entry which is preliminary data.</text>
</comment>
<proteinExistence type="predicted"/>
<sequence>MRAWADRTDRWNQNLLVLGDFNLDRIGDPLFDAFVSTGLWPPTELNDIPRTVFDNDTSRHFYDQIAWFSDSDGKSLLTSLTYTLGAGSFNFLPHLLGSLTPTEVSWRISDHFPLWVEFQLAPKATFSQRGQNRGASSGIPRSESSL</sequence>
<dbReference type="Gene3D" id="3.60.10.10">
    <property type="entry name" value="Endonuclease/exonuclease/phosphatase"/>
    <property type="match status" value="1"/>
</dbReference>
<evidence type="ECO:0000313" key="2">
    <source>
        <dbReference type="Proteomes" id="UP000199681"/>
    </source>
</evidence>
<dbReference type="SUPFAM" id="SSF56219">
    <property type="entry name" value="DNase I-like"/>
    <property type="match status" value="1"/>
</dbReference>
<protein>
    <recommendedName>
        <fullName evidence="3">Endonuclease/Exonuclease/phosphatase family protein</fullName>
    </recommendedName>
</protein>
<accession>A0ABY1EB83</accession>
<evidence type="ECO:0008006" key="3">
    <source>
        <dbReference type="Google" id="ProtNLM"/>
    </source>
</evidence>
<gene>
    <name evidence="1" type="ORF">SAMN05216274_103213</name>
</gene>
<dbReference type="Proteomes" id="UP000199681">
    <property type="component" value="Unassembled WGS sequence"/>
</dbReference>